<evidence type="ECO:0000256" key="3">
    <source>
        <dbReference type="ARBA" id="ARBA00022801"/>
    </source>
</evidence>
<dbReference type="InterPro" id="IPR004130">
    <property type="entry name" value="Gpn"/>
</dbReference>
<dbReference type="RefSeq" id="WP_068894023.1">
    <property type="nucleotide sequence ID" value="NZ_BDCX01000001.1"/>
</dbReference>
<dbReference type="CDD" id="cd00882">
    <property type="entry name" value="Ras_like_GTPase"/>
    <property type="match status" value="1"/>
</dbReference>
<dbReference type="GO" id="GO:0016787">
    <property type="term" value="F:hydrolase activity"/>
    <property type="evidence" value="ECO:0007669"/>
    <property type="project" value="UniProtKB-KW"/>
</dbReference>
<dbReference type="AlphaFoldDB" id="A0A171B458"/>
<protein>
    <submittedName>
        <fullName evidence="5">ATP-binding protein</fullName>
    </submittedName>
</protein>
<comment type="similarity">
    <text evidence="1">Belongs to the GPN-loop GTPase family.</text>
</comment>
<evidence type="ECO:0000313" key="6">
    <source>
        <dbReference type="Proteomes" id="UP000077701"/>
    </source>
</evidence>
<keyword evidence="3" id="KW-0378">Hydrolase</keyword>
<sequence length="198" mass="21874">MDSSSSDRRYVPDRARSVKVLVLGPFAVGKTTFVGTVSEIRPMRTEERMTRAGELVDDLGGLRGKVTTTVAMDFGRVTLADDIVLYLFGAPGQPRFHRMVHSLMEGALGGLVLVDTRRIDESFDSIDLLESARLPYTVAVNHFDGAPRYDDAALRDALTMADDRPLVWLDARTRDSAKQGLISLVTDILSRPRPEPAR</sequence>
<dbReference type="GO" id="GO:0005524">
    <property type="term" value="F:ATP binding"/>
    <property type="evidence" value="ECO:0007669"/>
    <property type="project" value="UniProtKB-KW"/>
</dbReference>
<reference evidence="6" key="2">
    <citation type="submission" date="2016-04" db="EMBL/GenBank/DDBJ databases">
        <title>Planomonospora sphaerica JCM9374 whole genome shotgun sequence.</title>
        <authorList>
            <person name="Suzuki T."/>
            <person name="Dohra H."/>
            <person name="Kodani S."/>
        </authorList>
    </citation>
    <scope>NUCLEOTIDE SEQUENCE [LARGE SCALE GENOMIC DNA]</scope>
    <source>
        <strain evidence="6">JCM 9374</strain>
    </source>
</reference>
<dbReference type="Gene3D" id="3.40.50.300">
    <property type="entry name" value="P-loop containing nucleotide triphosphate hydrolases"/>
    <property type="match status" value="1"/>
</dbReference>
<keyword evidence="6" id="KW-1185">Reference proteome</keyword>
<dbReference type="InterPro" id="IPR052705">
    <property type="entry name" value="Gliding_Motility_GTPase"/>
</dbReference>
<dbReference type="STRING" id="161355.PS9374_00272"/>
<keyword evidence="4" id="KW-0342">GTP-binding</keyword>
<gene>
    <name evidence="5" type="ORF">PS9374_00272</name>
</gene>
<accession>A0A171B458</accession>
<dbReference type="SUPFAM" id="SSF52540">
    <property type="entry name" value="P-loop containing nucleoside triphosphate hydrolases"/>
    <property type="match status" value="1"/>
</dbReference>
<evidence type="ECO:0000256" key="4">
    <source>
        <dbReference type="ARBA" id="ARBA00023134"/>
    </source>
</evidence>
<reference evidence="5 6" key="1">
    <citation type="journal article" date="2016" name="Genome Announc.">
        <title>Draft Genome Sequence of Planomonospora sphaerica JCM9374, a Rare Actinomycete.</title>
        <authorList>
            <person name="Dohra H."/>
            <person name="Suzuki T."/>
            <person name="Inoue Y."/>
            <person name="Kodani S."/>
        </authorList>
    </citation>
    <scope>NUCLEOTIDE SEQUENCE [LARGE SCALE GENOMIC DNA]</scope>
    <source>
        <strain evidence="5 6">JCM 9374</strain>
    </source>
</reference>
<keyword evidence="5" id="KW-0067">ATP-binding</keyword>
<evidence type="ECO:0000256" key="1">
    <source>
        <dbReference type="ARBA" id="ARBA00005290"/>
    </source>
</evidence>
<dbReference type="Proteomes" id="UP000077701">
    <property type="component" value="Unassembled WGS sequence"/>
</dbReference>
<keyword evidence="2" id="KW-0547">Nucleotide-binding</keyword>
<dbReference type="EMBL" id="BDCX01000001">
    <property type="protein sequence ID" value="GAT64642.1"/>
    <property type="molecule type" value="Genomic_DNA"/>
</dbReference>
<evidence type="ECO:0000313" key="5">
    <source>
        <dbReference type="EMBL" id="GAT64642.1"/>
    </source>
</evidence>
<comment type="caution">
    <text evidence="5">The sequence shown here is derived from an EMBL/GenBank/DDBJ whole genome shotgun (WGS) entry which is preliminary data.</text>
</comment>
<evidence type="ECO:0000256" key="2">
    <source>
        <dbReference type="ARBA" id="ARBA00022741"/>
    </source>
</evidence>
<dbReference type="InterPro" id="IPR027417">
    <property type="entry name" value="P-loop_NTPase"/>
</dbReference>
<dbReference type="PANTHER" id="PTHR42708">
    <property type="entry name" value="ATP/GTP-BINDING PROTEIN-RELATED"/>
    <property type="match status" value="1"/>
</dbReference>
<dbReference type="GO" id="GO:0005525">
    <property type="term" value="F:GTP binding"/>
    <property type="evidence" value="ECO:0007669"/>
    <property type="project" value="UniProtKB-KW"/>
</dbReference>
<name>A0A171B458_9ACTN</name>
<dbReference type="OrthoDB" id="4303541at2"/>
<dbReference type="Pfam" id="PF03029">
    <property type="entry name" value="ATP_bind_1"/>
    <property type="match status" value="1"/>
</dbReference>
<proteinExistence type="inferred from homology"/>
<dbReference type="PANTHER" id="PTHR42708:SF1">
    <property type="entry name" value="GLIDING MOTILITY PROTEIN MGLA"/>
    <property type="match status" value="1"/>
</dbReference>
<organism evidence="5 6">
    <name type="scientific">Planomonospora sphaerica</name>
    <dbReference type="NCBI Taxonomy" id="161355"/>
    <lineage>
        <taxon>Bacteria</taxon>
        <taxon>Bacillati</taxon>
        <taxon>Actinomycetota</taxon>
        <taxon>Actinomycetes</taxon>
        <taxon>Streptosporangiales</taxon>
        <taxon>Streptosporangiaceae</taxon>
        <taxon>Planomonospora</taxon>
    </lineage>
</organism>